<organism evidence="2 3">
    <name type="scientific">Nonomuraea corallina</name>
    <dbReference type="NCBI Taxonomy" id="2989783"/>
    <lineage>
        <taxon>Bacteria</taxon>
        <taxon>Bacillati</taxon>
        <taxon>Actinomycetota</taxon>
        <taxon>Actinomycetes</taxon>
        <taxon>Streptosporangiales</taxon>
        <taxon>Streptosporangiaceae</taxon>
        <taxon>Nonomuraea</taxon>
    </lineage>
</organism>
<dbReference type="PANTHER" id="PTHR43415:SF3">
    <property type="entry name" value="GNAT-FAMILY ACETYLTRANSFERASE"/>
    <property type="match status" value="1"/>
</dbReference>
<dbReference type="Gene3D" id="3.40.630.30">
    <property type="match status" value="1"/>
</dbReference>
<dbReference type="EMBL" id="JAPNNL010000088">
    <property type="protein sequence ID" value="MDA0635987.1"/>
    <property type="molecule type" value="Genomic_DNA"/>
</dbReference>
<protein>
    <submittedName>
        <fullName evidence="2">GNAT family protein</fullName>
    </submittedName>
</protein>
<evidence type="ECO:0000313" key="2">
    <source>
        <dbReference type="EMBL" id="MDA0635987.1"/>
    </source>
</evidence>
<evidence type="ECO:0000313" key="3">
    <source>
        <dbReference type="Proteomes" id="UP001144036"/>
    </source>
</evidence>
<evidence type="ECO:0000259" key="1">
    <source>
        <dbReference type="PROSITE" id="PS51186"/>
    </source>
</evidence>
<comment type="caution">
    <text evidence="2">The sequence shown here is derived from an EMBL/GenBank/DDBJ whole genome shotgun (WGS) entry which is preliminary data.</text>
</comment>
<dbReference type="PROSITE" id="PS51186">
    <property type="entry name" value="GNAT"/>
    <property type="match status" value="1"/>
</dbReference>
<accession>A0ABT4SFL6</accession>
<gene>
    <name evidence="2" type="ORF">OUY22_21410</name>
</gene>
<sequence>MFSEKPVLTGERVTLRPVGPEHADGLFALVSDPEVRRLTGSHAAFDPEACRRWCATRSDQSDRLDLAIEAGGEYVGEYVGEVVLNEVDPANLSCNLRIALIGARAFGKGYGTEAIALTLGHAFGTTPLHRISLEVFAFNDRARHVYKKLGFVEEGRLRDALRWEGAWHDAVVMSVLRPDWLSRSDFLT</sequence>
<dbReference type="RefSeq" id="WP_270156849.1">
    <property type="nucleotide sequence ID" value="NZ_JAPNNL010000088.1"/>
</dbReference>
<dbReference type="Pfam" id="PF13302">
    <property type="entry name" value="Acetyltransf_3"/>
    <property type="match status" value="1"/>
</dbReference>
<proteinExistence type="predicted"/>
<dbReference type="InterPro" id="IPR016181">
    <property type="entry name" value="Acyl_CoA_acyltransferase"/>
</dbReference>
<dbReference type="SUPFAM" id="SSF55729">
    <property type="entry name" value="Acyl-CoA N-acyltransferases (Nat)"/>
    <property type="match status" value="1"/>
</dbReference>
<dbReference type="Proteomes" id="UP001144036">
    <property type="component" value="Unassembled WGS sequence"/>
</dbReference>
<keyword evidence="3" id="KW-1185">Reference proteome</keyword>
<dbReference type="InterPro" id="IPR000182">
    <property type="entry name" value="GNAT_dom"/>
</dbReference>
<reference evidence="2" key="1">
    <citation type="submission" date="2022-11" db="EMBL/GenBank/DDBJ databases">
        <title>Nonomuraea corallina sp. nov., a new species of the genus Nonomuraea isolated from sea side sediment in Thai sea.</title>
        <authorList>
            <person name="Ngamcharungchit C."/>
            <person name="Matsumoto A."/>
            <person name="Suriyachadkun C."/>
            <person name="Panbangred W."/>
            <person name="Inahashi Y."/>
            <person name="Intra B."/>
        </authorList>
    </citation>
    <scope>NUCLEOTIDE SEQUENCE</scope>
    <source>
        <strain evidence="2">MCN248</strain>
    </source>
</reference>
<feature type="domain" description="N-acetyltransferase" evidence="1">
    <location>
        <begin position="13"/>
        <end position="178"/>
    </location>
</feature>
<dbReference type="PANTHER" id="PTHR43415">
    <property type="entry name" value="SPERMIDINE N(1)-ACETYLTRANSFERASE"/>
    <property type="match status" value="1"/>
</dbReference>
<name>A0ABT4SFL6_9ACTN</name>